<accession>A0A834NK70</accession>
<name>A0A834NK70_VESVU</name>
<dbReference type="EMBL" id="JACSEA010000001">
    <property type="protein sequence ID" value="KAF7412442.1"/>
    <property type="molecule type" value="Genomic_DNA"/>
</dbReference>
<proteinExistence type="predicted"/>
<evidence type="ECO:0000313" key="2">
    <source>
        <dbReference type="EMBL" id="KAF7412442.1"/>
    </source>
</evidence>
<organism evidence="2 3">
    <name type="scientific">Vespula vulgaris</name>
    <name type="common">Yellow jacket</name>
    <name type="synonym">Wasp</name>
    <dbReference type="NCBI Taxonomy" id="7454"/>
    <lineage>
        <taxon>Eukaryota</taxon>
        <taxon>Metazoa</taxon>
        <taxon>Ecdysozoa</taxon>
        <taxon>Arthropoda</taxon>
        <taxon>Hexapoda</taxon>
        <taxon>Insecta</taxon>
        <taxon>Pterygota</taxon>
        <taxon>Neoptera</taxon>
        <taxon>Endopterygota</taxon>
        <taxon>Hymenoptera</taxon>
        <taxon>Apocrita</taxon>
        <taxon>Aculeata</taxon>
        <taxon>Vespoidea</taxon>
        <taxon>Vespidae</taxon>
        <taxon>Vespinae</taxon>
        <taxon>Vespula</taxon>
    </lineage>
</organism>
<gene>
    <name evidence="2" type="ORF">HZH66_001338</name>
</gene>
<dbReference type="Proteomes" id="UP000614350">
    <property type="component" value="Unassembled WGS sequence"/>
</dbReference>
<feature type="region of interest" description="Disordered" evidence="1">
    <location>
        <begin position="65"/>
        <end position="88"/>
    </location>
</feature>
<feature type="compositionally biased region" description="Acidic residues" evidence="1">
    <location>
        <begin position="74"/>
        <end position="88"/>
    </location>
</feature>
<protein>
    <submittedName>
        <fullName evidence="2">Uncharacterized protein</fullName>
    </submittedName>
</protein>
<dbReference type="AlphaFoldDB" id="A0A834NK70"/>
<keyword evidence="3" id="KW-1185">Reference proteome</keyword>
<evidence type="ECO:0000256" key="1">
    <source>
        <dbReference type="SAM" id="MobiDB-lite"/>
    </source>
</evidence>
<comment type="caution">
    <text evidence="2">The sequence shown here is derived from an EMBL/GenBank/DDBJ whole genome shotgun (WGS) entry which is preliminary data.</text>
</comment>
<evidence type="ECO:0000313" key="3">
    <source>
        <dbReference type="Proteomes" id="UP000614350"/>
    </source>
</evidence>
<sequence length="88" mass="10639">MYRTDRSIHGRSDKRWRNLQLRNEYPEGKDRVPFVKRFTVGLNRHEVGLALKRHQCCATLFAHTARAHERETREEEEEEEEEEGEEEE</sequence>
<reference evidence="2" key="1">
    <citation type="journal article" date="2020" name="G3 (Bethesda)">
        <title>High-Quality Assemblies for Three Invasive Social Wasps from the &lt;i&gt;Vespula&lt;/i&gt; Genus.</title>
        <authorList>
            <person name="Harrop T.W.R."/>
            <person name="Guhlin J."/>
            <person name="McLaughlin G.M."/>
            <person name="Permina E."/>
            <person name="Stockwell P."/>
            <person name="Gilligan J."/>
            <person name="Le Lec M.F."/>
            <person name="Gruber M.A.M."/>
            <person name="Quinn O."/>
            <person name="Lovegrove M."/>
            <person name="Duncan E.J."/>
            <person name="Remnant E.J."/>
            <person name="Van Eeckhoven J."/>
            <person name="Graham B."/>
            <person name="Knapp R.A."/>
            <person name="Langford K.W."/>
            <person name="Kronenberg Z."/>
            <person name="Press M.O."/>
            <person name="Eacker S.M."/>
            <person name="Wilson-Rankin E.E."/>
            <person name="Purcell J."/>
            <person name="Lester P.J."/>
            <person name="Dearden P.K."/>
        </authorList>
    </citation>
    <scope>NUCLEOTIDE SEQUENCE</scope>
    <source>
        <strain evidence="2">Marl-1</strain>
    </source>
</reference>